<organism evidence="2">
    <name type="scientific">viral metagenome</name>
    <dbReference type="NCBI Taxonomy" id="1070528"/>
    <lineage>
        <taxon>unclassified sequences</taxon>
        <taxon>metagenomes</taxon>
        <taxon>organismal metagenomes</taxon>
    </lineage>
</organism>
<keyword evidence="1" id="KW-0812">Transmembrane</keyword>
<sequence length="82" mass="9216">MLVLEIELLCLVATGITQIMSIALNLSKMKKVNKIISPIDRIKKGTFLKTDNREQPEELTPPYCKNCAGYGDECTCKRINLT</sequence>
<feature type="transmembrane region" description="Helical" evidence="1">
    <location>
        <begin position="6"/>
        <end position="26"/>
    </location>
</feature>
<accession>A0A6M3KN25</accession>
<keyword evidence="1" id="KW-0472">Membrane</keyword>
<protein>
    <submittedName>
        <fullName evidence="2">Uncharacterized protein</fullName>
    </submittedName>
</protein>
<evidence type="ECO:0000313" key="2">
    <source>
        <dbReference type="EMBL" id="QJA83427.1"/>
    </source>
</evidence>
<dbReference type="EMBL" id="MT142510">
    <property type="protein sequence ID" value="QJA83427.1"/>
    <property type="molecule type" value="Genomic_DNA"/>
</dbReference>
<keyword evidence="1" id="KW-1133">Transmembrane helix</keyword>
<proteinExistence type="predicted"/>
<reference evidence="2" key="1">
    <citation type="submission" date="2020-03" db="EMBL/GenBank/DDBJ databases">
        <title>The deep terrestrial virosphere.</title>
        <authorList>
            <person name="Holmfeldt K."/>
            <person name="Nilsson E."/>
            <person name="Simone D."/>
            <person name="Lopez-Fernandez M."/>
            <person name="Wu X."/>
            <person name="de Brujin I."/>
            <person name="Lundin D."/>
            <person name="Andersson A."/>
            <person name="Bertilsson S."/>
            <person name="Dopson M."/>
        </authorList>
    </citation>
    <scope>NUCLEOTIDE SEQUENCE</scope>
    <source>
        <strain evidence="2">MM415A00288</strain>
    </source>
</reference>
<dbReference type="AlphaFoldDB" id="A0A6M3KN25"/>
<name>A0A6M3KN25_9ZZZZ</name>
<evidence type="ECO:0000256" key="1">
    <source>
        <dbReference type="SAM" id="Phobius"/>
    </source>
</evidence>
<gene>
    <name evidence="2" type="ORF">MM415A00288_0047</name>
</gene>